<dbReference type="Gene3D" id="3.30.2310.40">
    <property type="match status" value="1"/>
</dbReference>
<protein>
    <submittedName>
        <fullName evidence="1">Toxin-antitoxin system, toxin component</fullName>
    </submittedName>
</protein>
<dbReference type="GO" id="GO:0044010">
    <property type="term" value="P:single-species biofilm formation"/>
    <property type="evidence" value="ECO:0007669"/>
    <property type="project" value="InterPro"/>
</dbReference>
<proteinExistence type="predicted"/>
<dbReference type="GO" id="GO:0017148">
    <property type="term" value="P:negative regulation of translation"/>
    <property type="evidence" value="ECO:0007669"/>
    <property type="project" value="InterPro"/>
</dbReference>
<accession>A0A2G8SYL3</accession>
<organism evidence="1 2">
    <name type="scientific">Massilia psychrophila</name>
    <dbReference type="NCBI Taxonomy" id="1603353"/>
    <lineage>
        <taxon>Bacteria</taxon>
        <taxon>Pseudomonadati</taxon>
        <taxon>Pseudomonadota</taxon>
        <taxon>Betaproteobacteria</taxon>
        <taxon>Burkholderiales</taxon>
        <taxon>Oxalobacteraceae</taxon>
        <taxon>Telluria group</taxon>
        <taxon>Massilia</taxon>
    </lineage>
</organism>
<dbReference type="InterPro" id="IPR038493">
    <property type="entry name" value="MqsR_sf"/>
</dbReference>
<dbReference type="InterPro" id="IPR031451">
    <property type="entry name" value="MqsR_toxin"/>
</dbReference>
<dbReference type="OrthoDB" id="8611934at2"/>
<dbReference type="AlphaFoldDB" id="A0A2G8SYL3"/>
<dbReference type="Proteomes" id="UP000228593">
    <property type="component" value="Unassembled WGS sequence"/>
</dbReference>
<gene>
    <name evidence="1" type="ORF">CR103_15725</name>
</gene>
<evidence type="ECO:0000313" key="1">
    <source>
        <dbReference type="EMBL" id="PIL38876.1"/>
    </source>
</evidence>
<dbReference type="RefSeq" id="WP_099916905.1">
    <property type="nucleotide sequence ID" value="NZ_BMHS01000039.1"/>
</dbReference>
<sequence>MEKGAPHCKLPIVKALIEAGQVRATASAFNGARELGINDLAGMCAVVLSLRSTDFYKSMTTHADHRVWQDVYSTKTARGDEVYLKLTVIDEVLIVSFKEL</sequence>
<name>A0A2G8SYL3_9BURK</name>
<dbReference type="EMBL" id="PDOB01000027">
    <property type="protein sequence ID" value="PIL38876.1"/>
    <property type="molecule type" value="Genomic_DNA"/>
</dbReference>
<reference evidence="1 2" key="1">
    <citation type="submission" date="2017-10" db="EMBL/GenBank/DDBJ databases">
        <title>Massilia psychrophilum sp. nov., a novel purple-pigmented bacterium isolated from Tianshan glacier, Xinjiang Municipality, China.</title>
        <authorList>
            <person name="Wang H."/>
        </authorList>
    </citation>
    <scope>NUCLEOTIDE SEQUENCE [LARGE SCALE GENOMIC DNA]</scope>
    <source>
        <strain evidence="1 2">JCM 30813</strain>
    </source>
</reference>
<dbReference type="GO" id="GO:0009372">
    <property type="term" value="P:quorum sensing"/>
    <property type="evidence" value="ECO:0007669"/>
    <property type="project" value="InterPro"/>
</dbReference>
<dbReference type="CDD" id="cd12869">
    <property type="entry name" value="MqsR"/>
    <property type="match status" value="1"/>
</dbReference>
<dbReference type="Pfam" id="PF15723">
    <property type="entry name" value="MqsR_toxin"/>
    <property type="match status" value="1"/>
</dbReference>
<evidence type="ECO:0000313" key="2">
    <source>
        <dbReference type="Proteomes" id="UP000228593"/>
    </source>
</evidence>
<comment type="caution">
    <text evidence="1">The sequence shown here is derived from an EMBL/GenBank/DDBJ whole genome shotgun (WGS) entry which is preliminary data.</text>
</comment>
<keyword evidence="2" id="KW-1185">Reference proteome</keyword>